<keyword evidence="8" id="KW-1185">Reference proteome</keyword>
<evidence type="ECO:0000256" key="4">
    <source>
        <dbReference type="ARBA" id="ARBA00023136"/>
    </source>
</evidence>
<feature type="transmembrane region" description="Helical" evidence="5">
    <location>
        <begin position="147"/>
        <end position="171"/>
    </location>
</feature>
<dbReference type="EMBL" id="BRYB01002139">
    <property type="protein sequence ID" value="GMI40274.1"/>
    <property type="molecule type" value="Genomic_DNA"/>
</dbReference>
<protein>
    <recommendedName>
        <fullName evidence="6">STAS domain-containing protein</fullName>
    </recommendedName>
</protein>
<dbReference type="InterPro" id="IPR014710">
    <property type="entry name" value="RmlC-like_jellyroll"/>
</dbReference>
<organism evidence="7 8">
    <name type="scientific">Tetraparma gracilis</name>
    <dbReference type="NCBI Taxonomy" id="2962635"/>
    <lineage>
        <taxon>Eukaryota</taxon>
        <taxon>Sar</taxon>
        <taxon>Stramenopiles</taxon>
        <taxon>Ochrophyta</taxon>
        <taxon>Bolidophyceae</taxon>
        <taxon>Parmales</taxon>
        <taxon>Triparmaceae</taxon>
        <taxon>Tetraparma</taxon>
    </lineage>
</organism>
<comment type="caution">
    <text evidence="7">The sequence shown here is derived from an EMBL/GenBank/DDBJ whole genome shotgun (WGS) entry which is preliminary data.</text>
</comment>
<feature type="transmembrane region" description="Helical" evidence="5">
    <location>
        <begin position="12"/>
        <end position="33"/>
    </location>
</feature>
<gene>
    <name evidence="7" type="ORF">TeGR_g4929</name>
</gene>
<evidence type="ECO:0000256" key="5">
    <source>
        <dbReference type="SAM" id="Phobius"/>
    </source>
</evidence>
<dbReference type="PANTHER" id="PTHR43310:SF2">
    <property type="entry name" value="SLC26A_SULP TRANSPORTER DOMAIN-CONTAINING PROTEIN"/>
    <property type="match status" value="1"/>
</dbReference>
<dbReference type="Pfam" id="PF00916">
    <property type="entry name" value="Sulfate_transp"/>
    <property type="match status" value="1"/>
</dbReference>
<feature type="transmembrane region" description="Helical" evidence="5">
    <location>
        <begin position="217"/>
        <end position="235"/>
    </location>
</feature>
<evidence type="ECO:0000256" key="2">
    <source>
        <dbReference type="ARBA" id="ARBA00022692"/>
    </source>
</evidence>
<keyword evidence="3 5" id="KW-1133">Transmembrane helix</keyword>
<keyword evidence="4 5" id="KW-0472">Membrane</keyword>
<evidence type="ECO:0000256" key="3">
    <source>
        <dbReference type="ARBA" id="ARBA00022989"/>
    </source>
</evidence>
<feature type="transmembrane region" description="Helical" evidence="5">
    <location>
        <begin position="276"/>
        <end position="304"/>
    </location>
</feature>
<feature type="transmembrane region" description="Helical" evidence="5">
    <location>
        <begin position="45"/>
        <end position="69"/>
    </location>
</feature>
<reference evidence="7 8" key="1">
    <citation type="journal article" date="2023" name="Commun. Biol.">
        <title>Genome analysis of Parmales, the sister group of diatoms, reveals the evolutionary specialization of diatoms from phago-mixotrophs to photoautotrophs.</title>
        <authorList>
            <person name="Ban H."/>
            <person name="Sato S."/>
            <person name="Yoshikawa S."/>
            <person name="Yamada K."/>
            <person name="Nakamura Y."/>
            <person name="Ichinomiya M."/>
            <person name="Sato N."/>
            <person name="Blanc-Mathieu R."/>
            <person name="Endo H."/>
            <person name="Kuwata A."/>
            <person name="Ogata H."/>
        </authorList>
    </citation>
    <scope>NUCLEOTIDE SEQUENCE [LARGE SCALE GENOMIC DNA]</scope>
</reference>
<feature type="non-terminal residue" evidence="7">
    <location>
        <position position="1"/>
    </location>
</feature>
<dbReference type="Pfam" id="PF01740">
    <property type="entry name" value="STAS"/>
    <property type="match status" value="1"/>
</dbReference>
<dbReference type="SUPFAM" id="SSF51206">
    <property type="entry name" value="cAMP-binding domain-like"/>
    <property type="match status" value="1"/>
</dbReference>
<evidence type="ECO:0000259" key="6">
    <source>
        <dbReference type="PROSITE" id="PS50801"/>
    </source>
</evidence>
<dbReference type="InterPro" id="IPR011547">
    <property type="entry name" value="SLC26A/SulP_dom"/>
</dbReference>
<dbReference type="PANTHER" id="PTHR43310">
    <property type="entry name" value="SULFATE TRANSPORTER YBAR-RELATED"/>
    <property type="match status" value="1"/>
</dbReference>
<sequence>LARIVGYIPVPVVGGYLAFIGYFCLQAGVALCISKPMATLSDWALLLDAHNLMLAVPGLATGLLLLWTAKNATSGSTLPILMCALPACFYAFLYARGFATGFRNGDVFVEAREAGWVGKETGMVVTPQAVFGLLDLSKVQWWVMPKLLVTWGGMVAVVGFSSVLDVAAISMDMGEALDTDKELITVGASNMISGLFGGFTGSYIFSQTIFQFRTKVWSRWIGLLVAGSELVVFSIETDLLSMSPLFFFGATLIFIGFDLLVEWLWDVREKVSNTELLVLVSTFTLIHIVGIDFGVIAGIVLSIMEYTIGNAALADDFQFVKRVERRSRKVRSLERWRKIQQLCYSGNVVTFELRGVLYFGNCLQLLTKLMSTVGLKEQPYDFASAIPSPPPGRHALPSPGTPRIQPTSGLGRMGSFGFLPKFVVLDFHGVQSLDSSGVRAIAQFAQNCSKNKIKVLVGGASARVANLMHKGKVFEQPGKGTARLFESVSSALEDCEERMLETVHEEPTEDVVGGGAATPAIEKGDPHALYKILQHLLGEVVDGDRGDVITNFYKSVPLRPGAALFKEFGGNTGGAPTSPAGYTPSSDRSETFYVVLEGHIVHSKSENKRDTLSGRGGVVGYVDFFAERQRTFTASAGGEGAVVARFDRAGVDRMRQQEREVFAMLERYLLRVSVLELANVNDEL</sequence>
<dbReference type="InterPro" id="IPR036513">
    <property type="entry name" value="STAS_dom_sf"/>
</dbReference>
<dbReference type="InterPro" id="IPR002645">
    <property type="entry name" value="STAS_dom"/>
</dbReference>
<evidence type="ECO:0000256" key="1">
    <source>
        <dbReference type="ARBA" id="ARBA00004141"/>
    </source>
</evidence>
<dbReference type="InterPro" id="IPR052706">
    <property type="entry name" value="Membrane-Transporter-like"/>
</dbReference>
<name>A0ABQ6N533_9STRA</name>
<dbReference type="CDD" id="cd07042">
    <property type="entry name" value="STAS_SulP_like_sulfate_transporter"/>
    <property type="match status" value="1"/>
</dbReference>
<dbReference type="Gene3D" id="2.60.120.10">
    <property type="entry name" value="Jelly Rolls"/>
    <property type="match status" value="1"/>
</dbReference>
<dbReference type="SUPFAM" id="SSF52091">
    <property type="entry name" value="SpoIIaa-like"/>
    <property type="match status" value="1"/>
</dbReference>
<feature type="transmembrane region" description="Helical" evidence="5">
    <location>
        <begin position="241"/>
        <end position="264"/>
    </location>
</feature>
<accession>A0ABQ6N533</accession>
<feature type="domain" description="STAS" evidence="6">
    <location>
        <begin position="347"/>
        <end position="495"/>
    </location>
</feature>
<keyword evidence="2 5" id="KW-0812">Transmembrane</keyword>
<dbReference type="PROSITE" id="PS50801">
    <property type="entry name" value="STAS"/>
    <property type="match status" value="1"/>
</dbReference>
<dbReference type="InterPro" id="IPR018490">
    <property type="entry name" value="cNMP-bd_dom_sf"/>
</dbReference>
<feature type="transmembrane region" description="Helical" evidence="5">
    <location>
        <begin position="75"/>
        <end position="95"/>
    </location>
</feature>
<proteinExistence type="predicted"/>
<feature type="transmembrane region" description="Helical" evidence="5">
    <location>
        <begin position="183"/>
        <end position="205"/>
    </location>
</feature>
<evidence type="ECO:0000313" key="8">
    <source>
        <dbReference type="Proteomes" id="UP001165060"/>
    </source>
</evidence>
<evidence type="ECO:0000313" key="7">
    <source>
        <dbReference type="EMBL" id="GMI40274.1"/>
    </source>
</evidence>
<comment type="subcellular location">
    <subcellularLocation>
        <location evidence="1">Membrane</location>
        <topology evidence="1">Multi-pass membrane protein</topology>
    </subcellularLocation>
</comment>
<dbReference type="Proteomes" id="UP001165060">
    <property type="component" value="Unassembled WGS sequence"/>
</dbReference>
<dbReference type="Gene3D" id="3.30.750.24">
    <property type="entry name" value="STAS domain"/>
    <property type="match status" value="1"/>
</dbReference>